<gene>
    <name evidence="2" type="ORF">GOMPHAMPRED_000788</name>
</gene>
<comment type="caution">
    <text evidence="2">The sequence shown here is derived from an EMBL/GenBank/DDBJ whole genome shotgun (WGS) entry which is preliminary data.</text>
</comment>
<protein>
    <recommendedName>
        <fullName evidence="1">Aminoglycoside phosphotransferase domain-containing protein</fullName>
    </recommendedName>
</protein>
<dbReference type="InterPro" id="IPR051678">
    <property type="entry name" value="AGP_Transferase"/>
</dbReference>
<dbReference type="InterPro" id="IPR011009">
    <property type="entry name" value="Kinase-like_dom_sf"/>
</dbReference>
<proteinExistence type="predicted"/>
<evidence type="ECO:0000259" key="1">
    <source>
        <dbReference type="Pfam" id="PF01636"/>
    </source>
</evidence>
<dbReference type="SUPFAM" id="SSF56112">
    <property type="entry name" value="Protein kinase-like (PK-like)"/>
    <property type="match status" value="1"/>
</dbReference>
<evidence type="ECO:0000313" key="2">
    <source>
        <dbReference type="EMBL" id="CAF9915542.1"/>
    </source>
</evidence>
<accession>A0A8H3F3V8</accession>
<name>A0A8H3F3V8_9LECA</name>
<sequence length="404" mass="45198">MAGLLSTWKSIAELDLTSKKGSRINSILSQADFGYLARQAVHARRAEDGTKLPPDLVATFSCTRFMSGHNNFVLEVTFSDNVIWLARIHMGMEEQTVEDVVSEITTMRLVKKRTTIPVPKIYAFDATVNNPFGYQYILMELLHGKRTRLGLVPSVPSIHHQKVARQIANILLELSQITFDRIGRLIALTEGGPITVIGSKYHNVVSPMATSLEYFYGDRYGENLEIYESHQDDAQWNTASWILTTGLAHLIIPDLSNGPFPLSHQDLHFGNILFDDEFNISGVIDWSSAQTAPLESLCILPDFTLYKARGARIKDVQDFKNLIVQAPEESSTGTSAYSTKARYMAAYMASDQSELNSRLQATPSRFALDTAETFVKHIYGTTISWEQLVEIYGKLPIPRALKTS</sequence>
<dbReference type="PANTHER" id="PTHR21310:SF15">
    <property type="entry name" value="AMINOGLYCOSIDE PHOSPHOTRANSFERASE DOMAIN-CONTAINING PROTEIN"/>
    <property type="match status" value="1"/>
</dbReference>
<dbReference type="OrthoDB" id="10003767at2759"/>
<keyword evidence="3" id="KW-1185">Reference proteome</keyword>
<organism evidence="2 3">
    <name type="scientific">Gomphillus americanus</name>
    <dbReference type="NCBI Taxonomy" id="1940652"/>
    <lineage>
        <taxon>Eukaryota</taxon>
        <taxon>Fungi</taxon>
        <taxon>Dikarya</taxon>
        <taxon>Ascomycota</taxon>
        <taxon>Pezizomycotina</taxon>
        <taxon>Lecanoromycetes</taxon>
        <taxon>OSLEUM clade</taxon>
        <taxon>Ostropomycetidae</taxon>
        <taxon>Ostropales</taxon>
        <taxon>Graphidaceae</taxon>
        <taxon>Gomphilloideae</taxon>
        <taxon>Gomphillus</taxon>
    </lineage>
</organism>
<dbReference type="Pfam" id="PF01636">
    <property type="entry name" value="APH"/>
    <property type="match status" value="1"/>
</dbReference>
<dbReference type="Proteomes" id="UP000664169">
    <property type="component" value="Unassembled WGS sequence"/>
</dbReference>
<dbReference type="PANTHER" id="PTHR21310">
    <property type="entry name" value="AMINOGLYCOSIDE PHOSPHOTRANSFERASE-RELATED-RELATED"/>
    <property type="match status" value="1"/>
</dbReference>
<feature type="domain" description="Aminoglycoside phosphotransferase" evidence="1">
    <location>
        <begin position="95"/>
        <end position="293"/>
    </location>
</feature>
<evidence type="ECO:0000313" key="3">
    <source>
        <dbReference type="Proteomes" id="UP000664169"/>
    </source>
</evidence>
<reference evidence="2" key="1">
    <citation type="submission" date="2021-03" db="EMBL/GenBank/DDBJ databases">
        <authorList>
            <person name="Tagirdzhanova G."/>
        </authorList>
    </citation>
    <scope>NUCLEOTIDE SEQUENCE</scope>
</reference>
<dbReference type="InterPro" id="IPR002575">
    <property type="entry name" value="Aminoglycoside_PTrfase"/>
</dbReference>
<dbReference type="EMBL" id="CAJPDQ010000010">
    <property type="protein sequence ID" value="CAF9915542.1"/>
    <property type="molecule type" value="Genomic_DNA"/>
</dbReference>
<dbReference type="AlphaFoldDB" id="A0A8H3F3V8"/>
<dbReference type="Gene3D" id="3.90.1200.10">
    <property type="match status" value="1"/>
</dbReference>